<evidence type="ECO:0000313" key="8">
    <source>
        <dbReference type="EMBL" id="NOV47058.1"/>
    </source>
</evidence>
<comment type="similarity">
    <text evidence="2">Belongs to the mitochondrion-specific ribosomal protein mS29 family.</text>
</comment>
<keyword evidence="6" id="KW-0687">Ribonucleoprotein</keyword>
<evidence type="ECO:0000256" key="6">
    <source>
        <dbReference type="ARBA" id="ARBA00023274"/>
    </source>
</evidence>
<keyword evidence="3" id="KW-0809">Transit peptide</keyword>
<evidence type="ECO:0000256" key="2">
    <source>
        <dbReference type="ARBA" id="ARBA00009863"/>
    </source>
</evidence>
<dbReference type="InterPro" id="IPR008092">
    <property type="entry name" value="Ribosomal_mS29_met"/>
</dbReference>
<dbReference type="InterPro" id="IPR019368">
    <property type="entry name" value="Ribosomal_mS29"/>
</dbReference>
<accession>A0A6M2DPV3</accession>
<dbReference type="GO" id="GO:0005763">
    <property type="term" value="C:mitochondrial small ribosomal subunit"/>
    <property type="evidence" value="ECO:0007669"/>
    <property type="project" value="TreeGrafter"/>
</dbReference>
<comment type="subcellular location">
    <subcellularLocation>
        <location evidence="1">Mitochondrion</location>
    </subcellularLocation>
</comment>
<dbReference type="SUPFAM" id="SSF52540">
    <property type="entry name" value="P-loop containing nucleoside triphosphate hydrolases"/>
    <property type="match status" value="1"/>
</dbReference>
<proteinExistence type="inferred from homology"/>
<dbReference type="EMBL" id="GIIL01003332">
    <property type="protein sequence ID" value="NOV47058.1"/>
    <property type="molecule type" value="Transcribed_RNA"/>
</dbReference>
<evidence type="ECO:0000256" key="1">
    <source>
        <dbReference type="ARBA" id="ARBA00004173"/>
    </source>
</evidence>
<evidence type="ECO:0000256" key="7">
    <source>
        <dbReference type="ARBA" id="ARBA00035140"/>
    </source>
</evidence>
<dbReference type="PANTHER" id="PTHR12810">
    <property type="entry name" value="MITOCHONDRIAL 28S RIBOSOMAL PROTEIN S29"/>
    <property type="match status" value="1"/>
</dbReference>
<dbReference type="Pfam" id="PF10236">
    <property type="entry name" value="DAP3"/>
    <property type="match status" value="1"/>
</dbReference>
<sequence length="384" mass="44302">MKLSLLRRSTPRLHQCVASLSTAAESLVAPNVDFRTLENNPLNHNRSHCGHFYTLPTNLHKQLFNTGGFTKSFQKQVKTFNEACLLVREPAIEIMEYMDKINYNKPSLRFVLYGHLGCGKTLTLAHLIHYAYEKKFVIVHVPWVPNWFIRPKEFNNSAIHEGFMDIPIDAAAWLFHFQCQNSALLKDLDLKTSQDYEWSKREITPKNSPILALVEHGINRVKYASECISVLLKELKRLSTEGRCKTFVAIDGYNALWHSHSIIKADNKQYVPPAKVTITQPFLNVTDFDWCNGLSVVIVDEHAVPKESQESHFPRYLLGKEGFEHLDPFVPVEVKAYNDKEFSSVMLYYRDRLWLQTQDPQAEKELHFISGCNPYKLMEMCGPL</sequence>
<dbReference type="PANTHER" id="PTHR12810:SF0">
    <property type="entry name" value="SMALL RIBOSOMAL SUBUNIT PROTEIN MS29"/>
    <property type="match status" value="1"/>
</dbReference>
<dbReference type="AlphaFoldDB" id="A0A6M2DPV3"/>
<dbReference type="GO" id="GO:0003735">
    <property type="term" value="F:structural constituent of ribosome"/>
    <property type="evidence" value="ECO:0007669"/>
    <property type="project" value="TreeGrafter"/>
</dbReference>
<reference evidence="8" key="1">
    <citation type="submission" date="2020-03" db="EMBL/GenBank/DDBJ databases">
        <title>Transcriptomic Profiling of the Digestive Tract of the Rat Flea, Xenopsylla cheopis, Following Blood Feeding and Infection with Yersinia pestis.</title>
        <authorList>
            <person name="Bland D.M."/>
            <person name="Martens C.A."/>
            <person name="Virtaneva K."/>
            <person name="Kanakabandi K."/>
            <person name="Long D."/>
            <person name="Rosenke R."/>
            <person name="Saturday G.A."/>
            <person name="Hoyt F.H."/>
            <person name="Bruno D.P."/>
            <person name="Ribeiro J.M.C."/>
            <person name="Hinnebusch J."/>
        </authorList>
    </citation>
    <scope>NUCLEOTIDE SEQUENCE</scope>
</reference>
<evidence type="ECO:0000256" key="3">
    <source>
        <dbReference type="ARBA" id="ARBA00022946"/>
    </source>
</evidence>
<keyword evidence="5" id="KW-0496">Mitochondrion</keyword>
<organism evidence="8">
    <name type="scientific">Xenopsylla cheopis</name>
    <name type="common">Oriental rat flea</name>
    <name type="synonym">Pulex cheopis</name>
    <dbReference type="NCBI Taxonomy" id="163159"/>
    <lineage>
        <taxon>Eukaryota</taxon>
        <taxon>Metazoa</taxon>
        <taxon>Ecdysozoa</taxon>
        <taxon>Arthropoda</taxon>
        <taxon>Hexapoda</taxon>
        <taxon>Insecta</taxon>
        <taxon>Pterygota</taxon>
        <taxon>Neoptera</taxon>
        <taxon>Endopterygota</taxon>
        <taxon>Siphonaptera</taxon>
        <taxon>Pulicidae</taxon>
        <taxon>Xenopsyllinae</taxon>
        <taxon>Xenopsylla</taxon>
    </lineage>
</organism>
<dbReference type="GO" id="GO:0006915">
    <property type="term" value="P:apoptotic process"/>
    <property type="evidence" value="ECO:0007669"/>
    <property type="project" value="InterPro"/>
</dbReference>
<protein>
    <recommendedName>
        <fullName evidence="7">Small ribosomal subunit protein mS29</fullName>
    </recommendedName>
</protein>
<name>A0A6M2DPV3_XENCH</name>
<evidence type="ECO:0000256" key="5">
    <source>
        <dbReference type="ARBA" id="ARBA00023128"/>
    </source>
</evidence>
<dbReference type="InterPro" id="IPR027417">
    <property type="entry name" value="P-loop_NTPase"/>
</dbReference>
<keyword evidence="4 8" id="KW-0689">Ribosomal protein</keyword>
<dbReference type="PRINTS" id="PR01716">
    <property type="entry name" value="DEATHASSOCP3"/>
</dbReference>
<evidence type="ECO:0000256" key="4">
    <source>
        <dbReference type="ARBA" id="ARBA00022980"/>
    </source>
</evidence>